<dbReference type="Proteomes" id="UP000219048">
    <property type="component" value="Unassembled WGS sequence"/>
</dbReference>
<dbReference type="OrthoDB" id="9807907at2"/>
<feature type="domain" description="Schlafen AlbA-2" evidence="2">
    <location>
        <begin position="112"/>
        <end position="247"/>
    </location>
</feature>
<feature type="transmembrane region" description="Helical" evidence="1">
    <location>
        <begin position="61"/>
        <end position="86"/>
    </location>
</feature>
<dbReference type="InterPro" id="IPR038461">
    <property type="entry name" value="Schlafen_AlbA_2_dom_sf"/>
</dbReference>
<dbReference type="RefSeq" id="WP_097046824.1">
    <property type="nucleotide sequence ID" value="NZ_OBEH01000005.1"/>
</dbReference>
<evidence type="ECO:0000313" key="3">
    <source>
        <dbReference type="EMBL" id="SNZ01374.1"/>
    </source>
</evidence>
<dbReference type="Gene3D" id="3.30.950.30">
    <property type="entry name" value="Schlafen, AAA domain"/>
    <property type="match status" value="1"/>
</dbReference>
<reference evidence="4" key="1">
    <citation type="submission" date="2017-09" db="EMBL/GenBank/DDBJ databases">
        <authorList>
            <person name="Varghese N."/>
            <person name="Submissions S."/>
        </authorList>
    </citation>
    <scope>NUCLEOTIDE SEQUENCE [LARGE SCALE GENOMIC DNA]</scope>
    <source>
        <strain evidence="4">DSM 25885</strain>
    </source>
</reference>
<dbReference type="PANTHER" id="PTHR30595">
    <property type="entry name" value="GLPR-RELATED TRANSCRIPTIONAL REPRESSOR"/>
    <property type="match status" value="1"/>
</dbReference>
<accession>A0A285MW04</accession>
<dbReference type="GO" id="GO:0003677">
    <property type="term" value="F:DNA binding"/>
    <property type="evidence" value="ECO:0007669"/>
    <property type="project" value="UniProtKB-KW"/>
</dbReference>
<feature type="transmembrane region" description="Helical" evidence="1">
    <location>
        <begin position="12"/>
        <end position="33"/>
    </location>
</feature>
<organism evidence="3 4">
    <name type="scientific">Flagellimonas pacifica</name>
    <dbReference type="NCBI Taxonomy" id="1247520"/>
    <lineage>
        <taxon>Bacteria</taxon>
        <taxon>Pseudomonadati</taxon>
        <taxon>Bacteroidota</taxon>
        <taxon>Flavobacteriia</taxon>
        <taxon>Flavobacteriales</taxon>
        <taxon>Flavobacteriaceae</taxon>
        <taxon>Flagellimonas</taxon>
    </lineage>
</organism>
<sequence>MAKRLKIISTHVLVGISVFYFIVHPITMVVYWFEFSGTPFTWGLFQQVLKERLLNSFSFDMVGMMSVFTVLGAVLGVLSGFFWISFNRKNNLLEKHDHLLKRDVSQIIADGETERVEFKSSLRYDYLNKNTNRNLEVVIAKTIAGFMNSKGGKLLIGLDDEGGLLGLQNDFATLKHKNRDGFEREVFRIIKQYLGREACYKNRVFFYQLESKDICLVDVEISSIPIYVDSTKGTTFYVRTGNATYPLSVKETVEYLKIQKQQ</sequence>
<dbReference type="Pfam" id="PF04326">
    <property type="entry name" value="SLFN_AlbA_2"/>
    <property type="match status" value="1"/>
</dbReference>
<keyword evidence="1" id="KW-0812">Transmembrane</keyword>
<dbReference type="InterPro" id="IPR007421">
    <property type="entry name" value="Schlafen_AlbA_2_dom"/>
</dbReference>
<gene>
    <name evidence="3" type="ORF">SAMN06265377_3212</name>
</gene>
<dbReference type="AlphaFoldDB" id="A0A285MW04"/>
<keyword evidence="3" id="KW-0238">DNA-binding</keyword>
<evidence type="ECO:0000259" key="2">
    <source>
        <dbReference type="Pfam" id="PF04326"/>
    </source>
</evidence>
<evidence type="ECO:0000313" key="4">
    <source>
        <dbReference type="Proteomes" id="UP000219048"/>
    </source>
</evidence>
<proteinExistence type="predicted"/>
<name>A0A285MW04_9FLAO</name>
<evidence type="ECO:0000256" key="1">
    <source>
        <dbReference type="SAM" id="Phobius"/>
    </source>
</evidence>
<protein>
    <submittedName>
        <fullName evidence="3">Putative DNA-binding domain-containing protein</fullName>
    </submittedName>
</protein>
<dbReference type="EMBL" id="OBEH01000005">
    <property type="protein sequence ID" value="SNZ01374.1"/>
    <property type="molecule type" value="Genomic_DNA"/>
</dbReference>
<dbReference type="PANTHER" id="PTHR30595:SF6">
    <property type="entry name" value="SCHLAFEN ALBA-2 DOMAIN-CONTAINING PROTEIN"/>
    <property type="match status" value="1"/>
</dbReference>
<keyword evidence="1" id="KW-0472">Membrane</keyword>
<keyword evidence="1" id="KW-1133">Transmembrane helix</keyword>
<keyword evidence="4" id="KW-1185">Reference proteome</keyword>